<dbReference type="AlphaFoldDB" id="A0A2R6AT27"/>
<proteinExistence type="predicted"/>
<dbReference type="InterPro" id="IPR004821">
    <property type="entry name" value="Cyt_trans-like"/>
</dbReference>
<dbReference type="Proteomes" id="UP000241473">
    <property type="component" value="Unassembled WGS sequence"/>
</dbReference>
<evidence type="ECO:0000313" key="3">
    <source>
        <dbReference type="Proteomes" id="UP000241473"/>
    </source>
</evidence>
<organism evidence="2 3">
    <name type="scientific">Candidatus Marsarchaeota G1 archaeon OSP_C</name>
    <dbReference type="NCBI Taxonomy" id="1978154"/>
    <lineage>
        <taxon>Archaea</taxon>
        <taxon>Candidatus Marsarchaeota</taxon>
        <taxon>Candidatus Marsarchaeota group 1</taxon>
    </lineage>
</organism>
<dbReference type="GO" id="GO:0003824">
    <property type="term" value="F:catalytic activity"/>
    <property type="evidence" value="ECO:0007669"/>
    <property type="project" value="InterPro"/>
</dbReference>
<dbReference type="EMBL" id="NEXB01000002">
    <property type="protein sequence ID" value="PSN89532.1"/>
    <property type="molecule type" value="Genomic_DNA"/>
</dbReference>
<feature type="domain" description="Cytidyltransferase-like" evidence="1">
    <location>
        <begin position="5"/>
        <end position="135"/>
    </location>
</feature>
<evidence type="ECO:0000313" key="2">
    <source>
        <dbReference type="EMBL" id="PSN89532.1"/>
    </source>
</evidence>
<accession>A0A2R6AT27</accession>
<comment type="caution">
    <text evidence="2">The sequence shown here is derived from an EMBL/GenBank/DDBJ whole genome shotgun (WGS) entry which is preliminary data.</text>
</comment>
<dbReference type="InterPro" id="IPR014729">
    <property type="entry name" value="Rossmann-like_a/b/a_fold"/>
</dbReference>
<reference evidence="2 3" key="1">
    <citation type="submission" date="2017-04" db="EMBL/GenBank/DDBJ databases">
        <title>Novel microbial lineages endemic to geothermal iron-oxide mats fill important gaps in the evolutionary history of Archaea.</title>
        <authorList>
            <person name="Jay Z.J."/>
            <person name="Beam J.P."/>
            <person name="Dlakic M."/>
            <person name="Rusch D.B."/>
            <person name="Kozubal M.A."/>
            <person name="Inskeep W.P."/>
        </authorList>
    </citation>
    <scope>NUCLEOTIDE SEQUENCE [LARGE SCALE GENOMIC DNA]</scope>
    <source>
        <strain evidence="2">OSP_C</strain>
    </source>
</reference>
<gene>
    <name evidence="2" type="ORF">B9Q00_00625</name>
</gene>
<evidence type="ECO:0000259" key="1">
    <source>
        <dbReference type="Pfam" id="PF01467"/>
    </source>
</evidence>
<dbReference type="Pfam" id="PF01467">
    <property type="entry name" value="CTP_transf_like"/>
    <property type="match status" value="1"/>
</dbReference>
<dbReference type="SUPFAM" id="SSF52374">
    <property type="entry name" value="Nucleotidylyl transferase"/>
    <property type="match status" value="1"/>
</dbReference>
<dbReference type="NCBIfam" id="NF001985">
    <property type="entry name" value="PRK00777.1"/>
    <property type="match status" value="1"/>
</dbReference>
<dbReference type="Gene3D" id="3.40.50.620">
    <property type="entry name" value="HUPs"/>
    <property type="match status" value="1"/>
</dbReference>
<name>A0A2R6AT27_9ARCH</name>
<protein>
    <recommendedName>
        <fullName evidence="1">Cytidyltransferase-like domain-containing protein</fullName>
    </recommendedName>
</protein>
<sequence>MKSATGGTFAIIHKGHTKLFYECVKRNTNVTVGVTLFPLVEKYHPVPSFKIRSYNVKKFFITNFNIEPEIFPLKDHYGPVIFEKDYSYLITSEENLPYACEINKIRISKGFSPVTIIVVETVRAFDGRPISTTRILNGEINIDGEPLNHYVGECQW</sequence>